<feature type="transmembrane region" description="Helical" evidence="2">
    <location>
        <begin position="12"/>
        <end position="35"/>
    </location>
</feature>
<keyword evidence="2" id="KW-0472">Membrane</keyword>
<dbReference type="Proteomes" id="UP001302329">
    <property type="component" value="Unassembled WGS sequence"/>
</dbReference>
<evidence type="ECO:0000313" key="3">
    <source>
        <dbReference type="EMBL" id="MEA5444035.1"/>
    </source>
</evidence>
<feature type="transmembrane region" description="Helical" evidence="2">
    <location>
        <begin position="80"/>
        <end position="103"/>
    </location>
</feature>
<organism evidence="3 4">
    <name type="scientific">Cyanobium gracile UHCC 0281</name>
    <dbReference type="NCBI Taxonomy" id="3110309"/>
    <lineage>
        <taxon>Bacteria</taxon>
        <taxon>Bacillati</taxon>
        <taxon>Cyanobacteriota</taxon>
        <taxon>Cyanophyceae</taxon>
        <taxon>Synechococcales</taxon>
        <taxon>Prochlorococcaceae</taxon>
        <taxon>Cyanobium</taxon>
    </lineage>
</organism>
<keyword evidence="2" id="KW-0812">Transmembrane</keyword>
<dbReference type="InterPro" id="IPR047709">
    <property type="entry name" value="HpsJ-like"/>
</dbReference>
<sequence length="216" mass="23778">MAAVSSSRFSPLLRWMGLTLVVLLVLQLVAVLSLWDWEQEAFRQLVVERLISQAPMGLIGLLLMYLSSRLEDQSEGRTPVLWTVCILSGLLAVLLTASLPITFGGDQQMQQQNDQQIAAKRGQLEMARQQSKDPALLQQLIKQAEATGQVPPGATEAQKTQSARAFIDRQLDQLETQFKQTEQTGKVTLSQRRYGGSLGAVVLIIAFTILCLGSVL</sequence>
<reference evidence="3 4" key="1">
    <citation type="submission" date="2023-12" db="EMBL/GenBank/DDBJ databases">
        <title>Baltic Sea Cyanobacteria.</title>
        <authorList>
            <person name="Delbaje E."/>
            <person name="Fewer D.P."/>
            <person name="Shishido T.K."/>
        </authorList>
    </citation>
    <scope>NUCLEOTIDE SEQUENCE [LARGE SCALE GENOMIC DNA]</scope>
    <source>
        <strain evidence="3 4">UHCC 0281</strain>
    </source>
</reference>
<dbReference type="RefSeq" id="WP_323357977.1">
    <property type="nucleotide sequence ID" value="NZ_JAYGHY010000090.1"/>
</dbReference>
<feature type="transmembrane region" description="Helical" evidence="2">
    <location>
        <begin position="194"/>
        <end position="215"/>
    </location>
</feature>
<feature type="coiled-coil region" evidence="1">
    <location>
        <begin position="157"/>
        <end position="184"/>
    </location>
</feature>
<proteinExistence type="predicted"/>
<dbReference type="NCBIfam" id="NF038305">
    <property type="entry name" value="HpsJ_fam"/>
    <property type="match status" value="1"/>
</dbReference>
<protein>
    <submittedName>
        <fullName evidence="3">HpsJ family protein</fullName>
    </submittedName>
</protein>
<accession>A0ABU5T0A9</accession>
<evidence type="ECO:0000256" key="1">
    <source>
        <dbReference type="SAM" id="Coils"/>
    </source>
</evidence>
<keyword evidence="2" id="KW-1133">Transmembrane helix</keyword>
<keyword evidence="1" id="KW-0175">Coiled coil</keyword>
<comment type="caution">
    <text evidence="3">The sequence shown here is derived from an EMBL/GenBank/DDBJ whole genome shotgun (WGS) entry which is preliminary data.</text>
</comment>
<name>A0ABU5T0A9_9CYAN</name>
<evidence type="ECO:0000313" key="4">
    <source>
        <dbReference type="Proteomes" id="UP001302329"/>
    </source>
</evidence>
<keyword evidence="4" id="KW-1185">Reference proteome</keyword>
<gene>
    <name evidence="3" type="ORF">VB739_15865</name>
</gene>
<evidence type="ECO:0000256" key="2">
    <source>
        <dbReference type="SAM" id="Phobius"/>
    </source>
</evidence>
<feature type="transmembrane region" description="Helical" evidence="2">
    <location>
        <begin position="47"/>
        <end position="68"/>
    </location>
</feature>
<dbReference type="EMBL" id="JAYGHY010000090">
    <property type="protein sequence ID" value="MEA5444035.1"/>
    <property type="molecule type" value="Genomic_DNA"/>
</dbReference>